<comment type="cofactor">
    <cofactor evidence="5">
        <name>Zn(2+)</name>
        <dbReference type="ChEBI" id="CHEBI:29105"/>
    </cofactor>
    <text evidence="5">Binds 1 zinc ion per subunit.</text>
</comment>
<dbReference type="InterPro" id="IPR050076">
    <property type="entry name" value="ArchSynthase1/Queuine_TRR"/>
</dbReference>
<keyword evidence="1 5" id="KW-0328">Glycosyltransferase</keyword>
<proteinExistence type="inferred from homology"/>
<dbReference type="InterPro" id="IPR004803">
    <property type="entry name" value="TGT"/>
</dbReference>
<dbReference type="InterPro" id="IPR002616">
    <property type="entry name" value="tRNA_ribo_trans-like"/>
</dbReference>
<feature type="region of interest" description="RNA binding" evidence="5">
    <location>
        <begin position="277"/>
        <end position="283"/>
    </location>
</feature>
<sequence>MTAENFSFKMVKKDSKTGARAGILRTSHGEIKTPAFVTVGTQATVKALSPEELKGLGAQIVLANTYHLYLRPGEEVIEKMGGLGKFMNWDGPTMTDSGGFQVFSLGFGIEHGVGKIASIFPSEEFADKPKEARPKLAKIDEDGTTFTSHIDGSTCRLTPEKSIEIQQKLGADIILAFDECTSPLHDYEYTKNALARTHRWAERSLKAKTNPKQALFGIVQGGEYEDLRKESAKFISSLDFDGFAIGGSLGKSKEDMHRVLEWTNEILPEEKPRHLLGIGRPEDIFEGVERGVDMFDCVMPTRVARNGTLLVGKERLNITNAEFAADPNPPDKSCRCYTCSNYSRAYLNHLFKAKEILGHRLASIHNLYFIVNLVKQIRQSITEDRFLEFKKEFLRSG</sequence>
<dbReference type="PANTHER" id="PTHR46499:SF1">
    <property type="entry name" value="QUEUINE TRNA-RIBOSYLTRANSFERASE"/>
    <property type="match status" value="1"/>
</dbReference>
<dbReference type="Gene3D" id="3.20.20.105">
    <property type="entry name" value="Queuine tRNA-ribosyltransferase-like"/>
    <property type="match status" value="1"/>
</dbReference>
<comment type="caution">
    <text evidence="7">The sequence shown here is derived from an EMBL/GenBank/DDBJ whole genome shotgun (WGS) entry which is preliminary data.</text>
</comment>
<dbReference type="Proteomes" id="UP000034391">
    <property type="component" value="Unassembled WGS sequence"/>
</dbReference>
<keyword evidence="5" id="KW-0862">Zinc</keyword>
<comment type="subunit">
    <text evidence="5">Homodimer. Within each dimer, one monomer is responsible for RNA recognition and catalysis, while the other monomer binds to the replacement base PreQ1.</text>
</comment>
<evidence type="ECO:0000256" key="4">
    <source>
        <dbReference type="ARBA" id="ARBA00050112"/>
    </source>
</evidence>
<evidence type="ECO:0000256" key="3">
    <source>
        <dbReference type="ARBA" id="ARBA00022694"/>
    </source>
</evidence>
<evidence type="ECO:0000256" key="1">
    <source>
        <dbReference type="ARBA" id="ARBA00022676"/>
    </source>
</evidence>
<keyword evidence="2 5" id="KW-0808">Transferase</keyword>
<dbReference type="HAMAP" id="MF_00168">
    <property type="entry name" value="Q_tRNA_Tgt"/>
    <property type="match status" value="1"/>
</dbReference>
<feature type="active site" description="Proton acceptor" evidence="5">
    <location>
        <position position="96"/>
    </location>
</feature>
<dbReference type="GO" id="GO:0008479">
    <property type="term" value="F:tRNA-guanosine(34) queuine transglycosylase activity"/>
    <property type="evidence" value="ECO:0007669"/>
    <property type="project" value="UniProtKB-UniRule"/>
</dbReference>
<evidence type="ECO:0000313" key="8">
    <source>
        <dbReference type="Proteomes" id="UP000034391"/>
    </source>
</evidence>
<comment type="function">
    <text evidence="5">Catalyzes the base-exchange of a guanine (G) residue with the queuine precursor 7-aminomethyl-7-deazaguanine (PreQ1) at position 34 (anticodon wobble position) in tRNAs with GU(N) anticodons (tRNA-Asp, -Asn, -His and -Tyr). Catalysis occurs through a double-displacement mechanism. The nucleophile active site attacks the C1' of nucleotide 34 to detach the guanine base from the RNA, forming a covalent enzyme-RNA intermediate. The proton acceptor active site deprotonates the incoming PreQ1, allowing a nucleophilic attack on the C1' of the ribose to form the product. After dissociation, two additional enzymatic reactions on the tRNA convert PreQ1 to queuine (Q), resulting in the hypermodified nucleoside queuosine (7-(((4,5-cis-dihydroxy-2-cyclopenten-1-yl)amino)methyl)-7-deazaguanosine).</text>
</comment>
<evidence type="ECO:0000313" key="7">
    <source>
        <dbReference type="EMBL" id="KKU40833.1"/>
    </source>
</evidence>
<dbReference type="Pfam" id="PF01702">
    <property type="entry name" value="TGT"/>
    <property type="match status" value="1"/>
</dbReference>
<dbReference type="NCBIfam" id="TIGR00430">
    <property type="entry name" value="Q_tRNA_tgt"/>
    <property type="match status" value="1"/>
</dbReference>
<dbReference type="UniPathway" id="UPA00392"/>
<dbReference type="SUPFAM" id="SSF51713">
    <property type="entry name" value="tRNA-guanine transglycosylase"/>
    <property type="match status" value="1"/>
</dbReference>
<feature type="binding site" evidence="5">
    <location>
        <position position="247"/>
    </location>
    <ligand>
        <name>substrate</name>
    </ligand>
</feature>
<dbReference type="GO" id="GO:0008616">
    <property type="term" value="P:tRNA queuosine(34) biosynthetic process"/>
    <property type="evidence" value="ECO:0007669"/>
    <property type="project" value="UniProtKB-UniRule"/>
</dbReference>
<organism evidence="7 8">
    <name type="scientific">Candidatus Azambacteria bacterium GW2011_GWD2_46_48</name>
    <dbReference type="NCBI Taxonomy" id="1618623"/>
    <lineage>
        <taxon>Bacteria</taxon>
        <taxon>Candidatus Azamiibacteriota</taxon>
    </lineage>
</organism>
<feature type="binding site" evidence="5">
    <location>
        <position position="365"/>
    </location>
    <ligand>
        <name>Zn(2+)</name>
        <dbReference type="ChEBI" id="CHEBI:29105"/>
    </ligand>
</feature>
<dbReference type="InterPro" id="IPR036511">
    <property type="entry name" value="TGT-like_sf"/>
</dbReference>
<feature type="binding site" evidence="5">
    <location>
        <position position="220"/>
    </location>
    <ligand>
        <name>substrate</name>
    </ligand>
</feature>
<feature type="binding site" evidence="5">
    <location>
        <position position="334"/>
    </location>
    <ligand>
        <name>Zn(2+)</name>
        <dbReference type="ChEBI" id="CHEBI:29105"/>
    </ligand>
</feature>
<dbReference type="GO" id="GO:0046872">
    <property type="term" value="F:metal ion binding"/>
    <property type="evidence" value="ECO:0007669"/>
    <property type="project" value="UniProtKB-KW"/>
</dbReference>
<comment type="catalytic activity">
    <reaction evidence="4 5">
        <text>7-aminomethyl-7-carbaguanine + guanosine(34) in tRNA = 7-aminomethyl-7-carbaguanosine(34) in tRNA + guanine</text>
        <dbReference type="Rhea" id="RHEA:24104"/>
        <dbReference type="Rhea" id="RHEA-COMP:10341"/>
        <dbReference type="Rhea" id="RHEA-COMP:10342"/>
        <dbReference type="ChEBI" id="CHEBI:16235"/>
        <dbReference type="ChEBI" id="CHEBI:58703"/>
        <dbReference type="ChEBI" id="CHEBI:74269"/>
        <dbReference type="ChEBI" id="CHEBI:82833"/>
        <dbReference type="EC" id="2.4.2.29"/>
    </reaction>
</comment>
<keyword evidence="3 5" id="KW-0819">tRNA processing</keyword>
<feature type="binding site" evidence="5">
    <location>
        <position position="339"/>
    </location>
    <ligand>
        <name>Zn(2+)</name>
        <dbReference type="ChEBI" id="CHEBI:29105"/>
    </ligand>
</feature>
<reference evidence="7 8" key="1">
    <citation type="journal article" date="2015" name="Nature">
        <title>rRNA introns, odd ribosomes, and small enigmatic genomes across a large radiation of phyla.</title>
        <authorList>
            <person name="Brown C.T."/>
            <person name="Hug L.A."/>
            <person name="Thomas B.C."/>
            <person name="Sharon I."/>
            <person name="Castelle C.J."/>
            <person name="Singh A."/>
            <person name="Wilkins M.J."/>
            <person name="Williams K.H."/>
            <person name="Banfield J.F."/>
        </authorList>
    </citation>
    <scope>NUCLEOTIDE SEQUENCE [LARGE SCALE GENOMIC DNA]</scope>
</reference>
<keyword evidence="5" id="KW-0671">Queuosine biosynthesis</keyword>
<feature type="active site" description="Nucleophile" evidence="5">
    <location>
        <position position="296"/>
    </location>
</feature>
<evidence type="ECO:0000259" key="6">
    <source>
        <dbReference type="Pfam" id="PF01702"/>
    </source>
</evidence>
<evidence type="ECO:0000256" key="2">
    <source>
        <dbReference type="ARBA" id="ARBA00022679"/>
    </source>
</evidence>
<feature type="binding site" evidence="5">
    <location>
        <position position="336"/>
    </location>
    <ligand>
        <name>Zn(2+)</name>
        <dbReference type="ChEBI" id="CHEBI:29105"/>
    </ligand>
</feature>
<accession>A0A0G1SFG9</accession>
<feature type="domain" description="tRNA-guanine(15) transglycosylase-like" evidence="6">
    <location>
        <begin position="17"/>
        <end position="396"/>
    </location>
</feature>
<dbReference type="PATRIC" id="fig|1618623.3.peg.397"/>
<gene>
    <name evidence="5" type="primary">tgt</name>
    <name evidence="7" type="ORF">UX56_C0025G0006</name>
</gene>
<keyword evidence="5" id="KW-0479">Metal-binding</keyword>
<name>A0A0G1SFG9_9BACT</name>
<dbReference type="GO" id="GO:0005829">
    <property type="term" value="C:cytosol"/>
    <property type="evidence" value="ECO:0007669"/>
    <property type="project" value="TreeGrafter"/>
</dbReference>
<dbReference type="AlphaFoldDB" id="A0A0G1SFG9"/>
<protein>
    <recommendedName>
        <fullName evidence="5">Queuine tRNA-ribosyltransferase</fullName>
        <ecNumber evidence="5">2.4.2.29</ecNumber>
    </recommendedName>
    <alternativeName>
        <fullName evidence="5">Guanine insertion enzyme</fullName>
    </alternativeName>
    <alternativeName>
        <fullName evidence="5">tRNA-guanine transglycosylase</fullName>
    </alternativeName>
</protein>
<feature type="region of interest" description="RNA binding; important for wobble base 34 recognition" evidence="5">
    <location>
        <begin position="301"/>
        <end position="305"/>
    </location>
</feature>
<feature type="binding site" evidence="5">
    <location>
        <begin position="96"/>
        <end position="100"/>
    </location>
    <ligand>
        <name>substrate</name>
    </ligand>
</feature>
<dbReference type="NCBIfam" id="TIGR00449">
    <property type="entry name" value="tgt_general"/>
    <property type="match status" value="1"/>
</dbReference>
<dbReference type="EMBL" id="LCMR01000025">
    <property type="protein sequence ID" value="KKU40833.1"/>
    <property type="molecule type" value="Genomic_DNA"/>
</dbReference>
<feature type="binding site" evidence="5">
    <location>
        <position position="178"/>
    </location>
    <ligand>
        <name>substrate</name>
    </ligand>
</feature>
<comment type="pathway">
    <text evidence="5">tRNA modification; tRNA-queuosine biosynthesis.</text>
</comment>
<dbReference type="PANTHER" id="PTHR46499">
    <property type="entry name" value="QUEUINE TRNA-RIBOSYLTRANSFERASE"/>
    <property type="match status" value="1"/>
</dbReference>
<comment type="similarity">
    <text evidence="5">Belongs to the queuine tRNA-ribosyltransferase family.</text>
</comment>
<evidence type="ECO:0000256" key="5">
    <source>
        <dbReference type="HAMAP-Rule" id="MF_00168"/>
    </source>
</evidence>
<dbReference type="FunFam" id="3.20.20.105:FF:000001">
    <property type="entry name" value="Queuine tRNA-ribosyltransferase"/>
    <property type="match status" value="1"/>
</dbReference>
<dbReference type="EC" id="2.4.2.29" evidence="5"/>